<dbReference type="STRING" id="1445607.JCM10512_3722"/>
<sequence>MASKLTNGQGLNSLSRGADNFSCRHNNCFSSKKLSHTSGKTDNYRILCEWMKRLFEKLVCFV</sequence>
<keyword evidence="2" id="KW-1185">Reference proteome</keyword>
<dbReference type="EMBL" id="BAIV01000025">
    <property type="protein sequence ID" value="GAE85305.1"/>
    <property type="molecule type" value="Genomic_DNA"/>
</dbReference>
<accession>W4UVP5</accession>
<dbReference type="Proteomes" id="UP000019131">
    <property type="component" value="Unassembled WGS sequence"/>
</dbReference>
<organism evidence="1 2">
    <name type="scientific">Bacteroides reticulotermitis JCM 10512</name>
    <dbReference type="NCBI Taxonomy" id="1445607"/>
    <lineage>
        <taxon>Bacteria</taxon>
        <taxon>Pseudomonadati</taxon>
        <taxon>Bacteroidota</taxon>
        <taxon>Bacteroidia</taxon>
        <taxon>Bacteroidales</taxon>
        <taxon>Bacteroidaceae</taxon>
        <taxon>Bacteroides</taxon>
    </lineage>
</organism>
<comment type="caution">
    <text evidence="1">The sequence shown here is derived from an EMBL/GenBank/DDBJ whole genome shotgun (WGS) entry which is preliminary data.</text>
</comment>
<gene>
    <name evidence="1" type="ORF">JCM10512_3722</name>
</gene>
<protein>
    <submittedName>
        <fullName evidence="1">Uncharacterized protein</fullName>
    </submittedName>
</protein>
<dbReference type="AlphaFoldDB" id="W4UVP5"/>
<proteinExistence type="predicted"/>
<name>W4UVP5_9BACE</name>
<evidence type="ECO:0000313" key="2">
    <source>
        <dbReference type="Proteomes" id="UP000019131"/>
    </source>
</evidence>
<evidence type="ECO:0000313" key="1">
    <source>
        <dbReference type="EMBL" id="GAE85305.1"/>
    </source>
</evidence>
<reference evidence="1 2" key="1">
    <citation type="journal article" date="2014" name="Genome Announc.">
        <title>Draft Genome Sequence of Bacteroides reticulotermitis Strain JCM 10512T, Isolated from the Gut of a Termite.</title>
        <authorList>
            <person name="Yuki M."/>
            <person name="Oshima K."/>
            <person name="Suda W."/>
            <person name="Sakamoto M."/>
            <person name="Iida T."/>
            <person name="Hattori M."/>
            <person name="Ohkuma M."/>
        </authorList>
    </citation>
    <scope>NUCLEOTIDE SEQUENCE [LARGE SCALE GENOMIC DNA]</scope>
    <source>
        <strain evidence="1 2">JCM 10512</strain>
    </source>
</reference>